<dbReference type="RefSeq" id="XP_018273686.1">
    <property type="nucleotide sequence ID" value="XM_018415852.1"/>
</dbReference>
<keyword evidence="3" id="KW-1185">Reference proteome</keyword>
<proteinExistence type="predicted"/>
<dbReference type="EMBL" id="KQ474074">
    <property type="protein sequence ID" value="KPV77637.1"/>
    <property type="molecule type" value="Genomic_DNA"/>
</dbReference>
<evidence type="ECO:0000313" key="3">
    <source>
        <dbReference type="Proteomes" id="UP000053890"/>
    </source>
</evidence>
<reference evidence="2 3" key="1">
    <citation type="journal article" date="2015" name="Front. Microbiol.">
        <title>Genome sequence of the plant growth promoting endophytic yeast Rhodotorula graminis WP1.</title>
        <authorList>
            <person name="Firrincieli A."/>
            <person name="Otillar R."/>
            <person name="Salamov A."/>
            <person name="Schmutz J."/>
            <person name="Khan Z."/>
            <person name="Redman R.S."/>
            <person name="Fleck N.D."/>
            <person name="Lindquist E."/>
            <person name="Grigoriev I.V."/>
            <person name="Doty S.L."/>
        </authorList>
    </citation>
    <scope>NUCLEOTIDE SEQUENCE [LARGE SCALE GENOMIC DNA]</scope>
    <source>
        <strain evidence="2 3">WP1</strain>
    </source>
</reference>
<organism evidence="2 3">
    <name type="scientific">Rhodotorula graminis (strain WP1)</name>
    <dbReference type="NCBI Taxonomy" id="578459"/>
    <lineage>
        <taxon>Eukaryota</taxon>
        <taxon>Fungi</taxon>
        <taxon>Dikarya</taxon>
        <taxon>Basidiomycota</taxon>
        <taxon>Pucciniomycotina</taxon>
        <taxon>Microbotryomycetes</taxon>
        <taxon>Sporidiobolales</taxon>
        <taxon>Sporidiobolaceae</taxon>
        <taxon>Rhodotorula</taxon>
    </lineage>
</organism>
<name>A0A194SAK3_RHOGW</name>
<feature type="compositionally biased region" description="Pro residues" evidence="1">
    <location>
        <begin position="56"/>
        <end position="72"/>
    </location>
</feature>
<dbReference type="AlphaFoldDB" id="A0A194SAK3"/>
<sequence>MASANPSADDYVGFYLDRPTEKQLDELEALRAHALDHPLEPGNSLSWQGPNLHPESLPPADYPRPTTPLPSPHEPRPLLAALLAHDSPAQSGRGWSLRLVDGLQTGADQWSQVWRCEAVDGQGREVGRVVLKLYHQALFRFPDGDEWPDVEQEVFFWWPARHAEACESRAYRDLSAYQGRDVPFCYGFYMFRLPDGNDVVGVVLEDLVDKVVPFAKLVEDPTTAQRGTYEQVAELAYSAFELHRRVTECGILHVAKYAEDLHQLKGSWSCIIATGFGHPLFLDRAREVHRRTLERERAQGPLEPWAEIFCALSNSQVGVRSTVEELFRAMGHDFRRWRDEERAQERLAFLEDRVL</sequence>
<dbReference type="GeneID" id="28976300"/>
<accession>A0A194SAK3</accession>
<dbReference type="Proteomes" id="UP000053890">
    <property type="component" value="Unassembled WGS sequence"/>
</dbReference>
<feature type="region of interest" description="Disordered" evidence="1">
    <location>
        <begin position="38"/>
        <end position="75"/>
    </location>
</feature>
<protein>
    <submittedName>
        <fullName evidence="2">Uncharacterized protein</fullName>
    </submittedName>
</protein>
<evidence type="ECO:0000313" key="2">
    <source>
        <dbReference type="EMBL" id="KPV77637.1"/>
    </source>
</evidence>
<dbReference type="OrthoDB" id="2803071at2759"/>
<evidence type="ECO:0000256" key="1">
    <source>
        <dbReference type="SAM" id="MobiDB-lite"/>
    </source>
</evidence>
<dbReference type="OMA" id="RNEGWAF"/>
<gene>
    <name evidence="2" type="ORF">RHOBADRAFT_51464</name>
</gene>